<feature type="non-terminal residue" evidence="1">
    <location>
        <position position="68"/>
    </location>
</feature>
<accession>A0A392VVI2</accession>
<evidence type="ECO:0000313" key="2">
    <source>
        <dbReference type="Proteomes" id="UP000265520"/>
    </source>
</evidence>
<dbReference type="Proteomes" id="UP000265520">
    <property type="component" value="Unassembled WGS sequence"/>
</dbReference>
<protein>
    <recommendedName>
        <fullName evidence="3">Reverse transcriptase domain-containing protein</fullName>
    </recommendedName>
</protein>
<dbReference type="AlphaFoldDB" id="A0A392VVI2"/>
<proteinExistence type="predicted"/>
<dbReference type="EMBL" id="LXQA011300480">
    <property type="protein sequence ID" value="MCI92418.1"/>
    <property type="molecule type" value="Genomic_DNA"/>
</dbReference>
<reference evidence="1 2" key="1">
    <citation type="journal article" date="2018" name="Front. Plant Sci.">
        <title>Red Clover (Trifolium pratense) and Zigzag Clover (T. medium) - A Picture of Genomic Similarities and Differences.</title>
        <authorList>
            <person name="Dluhosova J."/>
            <person name="Istvanek J."/>
            <person name="Nedelnik J."/>
            <person name="Repkova J."/>
        </authorList>
    </citation>
    <scope>NUCLEOTIDE SEQUENCE [LARGE SCALE GENOMIC DNA]</scope>
    <source>
        <strain evidence="2">cv. 10/8</strain>
        <tissue evidence="1">Leaf</tissue>
    </source>
</reference>
<evidence type="ECO:0000313" key="1">
    <source>
        <dbReference type="EMBL" id="MCI92418.1"/>
    </source>
</evidence>
<feature type="non-terminal residue" evidence="1">
    <location>
        <position position="1"/>
    </location>
</feature>
<keyword evidence="2" id="KW-1185">Reference proteome</keyword>
<evidence type="ECO:0008006" key="3">
    <source>
        <dbReference type="Google" id="ProtNLM"/>
    </source>
</evidence>
<comment type="caution">
    <text evidence="1">The sequence shown here is derived from an EMBL/GenBank/DDBJ whole genome shotgun (WGS) entry which is preliminary data.</text>
</comment>
<sequence length="68" mass="7688">KIGAGLPELARKQLKACLRENADLFAWSAVEMPRLDPEVACHQLTVDLNAKYVVQRRRKQSPEKEEAA</sequence>
<name>A0A392VVI2_9FABA</name>
<organism evidence="1 2">
    <name type="scientific">Trifolium medium</name>
    <dbReference type="NCBI Taxonomy" id="97028"/>
    <lineage>
        <taxon>Eukaryota</taxon>
        <taxon>Viridiplantae</taxon>
        <taxon>Streptophyta</taxon>
        <taxon>Embryophyta</taxon>
        <taxon>Tracheophyta</taxon>
        <taxon>Spermatophyta</taxon>
        <taxon>Magnoliopsida</taxon>
        <taxon>eudicotyledons</taxon>
        <taxon>Gunneridae</taxon>
        <taxon>Pentapetalae</taxon>
        <taxon>rosids</taxon>
        <taxon>fabids</taxon>
        <taxon>Fabales</taxon>
        <taxon>Fabaceae</taxon>
        <taxon>Papilionoideae</taxon>
        <taxon>50 kb inversion clade</taxon>
        <taxon>NPAAA clade</taxon>
        <taxon>Hologalegina</taxon>
        <taxon>IRL clade</taxon>
        <taxon>Trifolieae</taxon>
        <taxon>Trifolium</taxon>
    </lineage>
</organism>